<protein>
    <recommendedName>
        <fullName evidence="4">VCBS repeat protein</fullName>
    </recommendedName>
</protein>
<dbReference type="OrthoDB" id="58662at2"/>
<keyword evidence="3" id="KW-1185">Reference proteome</keyword>
<comment type="caution">
    <text evidence="2">The sequence shown here is derived from an EMBL/GenBank/DDBJ whole genome shotgun (WGS) entry which is preliminary data.</text>
</comment>
<evidence type="ECO:0000313" key="2">
    <source>
        <dbReference type="EMBL" id="RPE71038.1"/>
    </source>
</evidence>
<dbReference type="RefSeq" id="WP_123791292.1">
    <property type="nucleotide sequence ID" value="NZ_RKQK01000001.1"/>
</dbReference>
<dbReference type="AlphaFoldDB" id="A0A3N4UM09"/>
<dbReference type="InterPro" id="IPR028994">
    <property type="entry name" value="Integrin_alpha_N"/>
</dbReference>
<keyword evidence="1" id="KW-0732">Signal</keyword>
<accession>A0A3N4UM09</accession>
<feature type="signal peptide" evidence="1">
    <location>
        <begin position="1"/>
        <end position="19"/>
    </location>
</feature>
<dbReference type="SUPFAM" id="SSF69318">
    <property type="entry name" value="Integrin alpha N-terminal domain"/>
    <property type="match status" value="1"/>
</dbReference>
<evidence type="ECO:0000313" key="3">
    <source>
        <dbReference type="Proteomes" id="UP000269689"/>
    </source>
</evidence>
<dbReference type="Gene3D" id="2.130.10.130">
    <property type="entry name" value="Integrin alpha, N-terminal"/>
    <property type="match status" value="1"/>
</dbReference>
<dbReference type="EMBL" id="RKQK01000001">
    <property type="protein sequence ID" value="RPE71038.1"/>
    <property type="molecule type" value="Genomic_DNA"/>
</dbReference>
<feature type="chain" id="PRO_5018226013" description="VCBS repeat protein" evidence="1">
    <location>
        <begin position="20"/>
        <end position="273"/>
    </location>
</feature>
<sequence length="273" mass="28864">MRRFVAAAFLAAAPISAFADCVSVVSANLIEPTDAYGHGAVPKGEFAGLSLGYQGAGSPSILSSEIRLSTETAVFEDTQARVVDLDADGCAEVVVTTSNQQSGAFVSVYGMAFVPRPSADIPANKQTQTVPMVLPLGSNAPIGARHRWLAVVGIADFDGDGVQDIAYIDRPHLAKTLRVLRTVPSGIVKGRQMFTFDPLASVTGLTNHHYKAPQIEGGLRTCAGEAPVIVTADAAWAHIIETRYDAGNMRSQRVAAYVNAKSFAPFLQCDEAK</sequence>
<name>A0A3N4UM09_9RHOB</name>
<reference evidence="2 3" key="1">
    <citation type="submission" date="2018-11" db="EMBL/GenBank/DDBJ databases">
        <title>Genomic Encyclopedia of Type Strains, Phase IV (KMG-IV): sequencing the most valuable type-strain genomes for metagenomic binning, comparative biology and taxonomic classification.</title>
        <authorList>
            <person name="Goeker M."/>
        </authorList>
    </citation>
    <scope>NUCLEOTIDE SEQUENCE [LARGE SCALE GENOMIC DNA]</scope>
    <source>
        <strain evidence="2 3">DSM 104731</strain>
    </source>
</reference>
<dbReference type="Proteomes" id="UP000269689">
    <property type="component" value="Unassembled WGS sequence"/>
</dbReference>
<organism evidence="2 3">
    <name type="scientific">Pacificibacter maritimus</name>
    <dbReference type="NCBI Taxonomy" id="762213"/>
    <lineage>
        <taxon>Bacteria</taxon>
        <taxon>Pseudomonadati</taxon>
        <taxon>Pseudomonadota</taxon>
        <taxon>Alphaproteobacteria</taxon>
        <taxon>Rhodobacterales</taxon>
        <taxon>Roseobacteraceae</taxon>
        <taxon>Pacificibacter</taxon>
    </lineage>
</organism>
<gene>
    <name evidence="2" type="ORF">EDD53_0151</name>
</gene>
<evidence type="ECO:0008006" key="4">
    <source>
        <dbReference type="Google" id="ProtNLM"/>
    </source>
</evidence>
<evidence type="ECO:0000256" key="1">
    <source>
        <dbReference type="SAM" id="SignalP"/>
    </source>
</evidence>
<proteinExistence type="predicted"/>